<keyword evidence="3 5" id="KW-0238">DNA-binding</keyword>
<name>A0A1W6Z732_9BORD</name>
<dbReference type="AlphaFoldDB" id="A0A1W6Z732"/>
<dbReference type="EMBL" id="CP021111">
    <property type="protein sequence ID" value="ARP93198.1"/>
    <property type="molecule type" value="Genomic_DNA"/>
</dbReference>
<dbReference type="STRING" id="463040.CAL15_01630"/>
<dbReference type="SUPFAM" id="SSF48498">
    <property type="entry name" value="Tetracyclin repressor-like, C-terminal domain"/>
    <property type="match status" value="1"/>
</dbReference>
<dbReference type="Gene3D" id="1.10.357.10">
    <property type="entry name" value="Tetracycline Repressor, domain 2"/>
    <property type="match status" value="1"/>
</dbReference>
<evidence type="ECO:0000256" key="3">
    <source>
        <dbReference type="ARBA" id="ARBA00023125"/>
    </source>
</evidence>
<dbReference type="Proteomes" id="UP000194161">
    <property type="component" value="Chromosome"/>
</dbReference>
<organism evidence="7 8">
    <name type="scientific">Bordetella genomosp. 13</name>
    <dbReference type="NCBI Taxonomy" id="463040"/>
    <lineage>
        <taxon>Bacteria</taxon>
        <taxon>Pseudomonadati</taxon>
        <taxon>Pseudomonadota</taxon>
        <taxon>Betaproteobacteria</taxon>
        <taxon>Burkholderiales</taxon>
        <taxon>Alcaligenaceae</taxon>
        <taxon>Bordetella</taxon>
    </lineage>
</organism>
<keyword evidence="4" id="KW-0804">Transcription</keyword>
<dbReference type="GO" id="GO:0003700">
    <property type="term" value="F:DNA-binding transcription factor activity"/>
    <property type="evidence" value="ECO:0007669"/>
    <property type="project" value="TreeGrafter"/>
</dbReference>
<dbReference type="InterPro" id="IPR036271">
    <property type="entry name" value="Tet_transcr_reg_TetR-rel_C_sf"/>
</dbReference>
<feature type="DNA-binding region" description="H-T-H motif" evidence="5">
    <location>
        <begin position="36"/>
        <end position="55"/>
    </location>
</feature>
<evidence type="ECO:0000256" key="5">
    <source>
        <dbReference type="PROSITE-ProRule" id="PRU00335"/>
    </source>
</evidence>
<keyword evidence="1" id="KW-0678">Repressor</keyword>
<dbReference type="RefSeq" id="WP_086077034.1">
    <property type="nucleotide sequence ID" value="NZ_CP021111.1"/>
</dbReference>
<evidence type="ECO:0000259" key="6">
    <source>
        <dbReference type="PROSITE" id="PS50977"/>
    </source>
</evidence>
<dbReference type="PANTHER" id="PTHR30055">
    <property type="entry name" value="HTH-TYPE TRANSCRIPTIONAL REGULATOR RUTR"/>
    <property type="match status" value="1"/>
</dbReference>
<dbReference type="InterPro" id="IPR039538">
    <property type="entry name" value="BetI_C"/>
</dbReference>
<sequence length="206" mass="23320">MEKVRLTREQSRLQTRQRLLDAGQRLFSGRGYASTSVEDIAEAAGYTRGAFYSNFSGKPDMLLELLRRDHAVVIDEMRVLLDGEPTRAELEDRVITYFSQLYRDNDCFLLWIEAKLQAARDPRFRAAFVAFMREQRAAVAEYARHFAQRSGSTLSMSPEELALGLSALCEGMRFCHAFDPGAVTEELTEAVLAGFFRRVVFGRCAG</sequence>
<dbReference type="OrthoDB" id="7252896at2"/>
<keyword evidence="2" id="KW-0805">Transcription regulation</keyword>
<evidence type="ECO:0000313" key="7">
    <source>
        <dbReference type="EMBL" id="ARP93198.1"/>
    </source>
</evidence>
<dbReference type="SUPFAM" id="SSF46689">
    <property type="entry name" value="Homeodomain-like"/>
    <property type="match status" value="1"/>
</dbReference>
<protein>
    <submittedName>
        <fullName evidence="7">TetR family transcriptional regulator</fullName>
    </submittedName>
</protein>
<dbReference type="PRINTS" id="PR00455">
    <property type="entry name" value="HTHTETR"/>
</dbReference>
<feature type="domain" description="HTH tetR-type" evidence="6">
    <location>
        <begin position="13"/>
        <end position="73"/>
    </location>
</feature>
<dbReference type="PROSITE" id="PS50977">
    <property type="entry name" value="HTH_TETR_2"/>
    <property type="match status" value="1"/>
</dbReference>
<evidence type="ECO:0000256" key="4">
    <source>
        <dbReference type="ARBA" id="ARBA00023163"/>
    </source>
</evidence>
<dbReference type="InterPro" id="IPR001647">
    <property type="entry name" value="HTH_TetR"/>
</dbReference>
<dbReference type="Pfam" id="PF13977">
    <property type="entry name" value="TetR_C_6"/>
    <property type="match status" value="1"/>
</dbReference>
<dbReference type="InterPro" id="IPR050109">
    <property type="entry name" value="HTH-type_TetR-like_transc_reg"/>
</dbReference>
<keyword evidence="8" id="KW-1185">Reference proteome</keyword>
<evidence type="ECO:0000256" key="1">
    <source>
        <dbReference type="ARBA" id="ARBA00022491"/>
    </source>
</evidence>
<dbReference type="Pfam" id="PF00440">
    <property type="entry name" value="TetR_N"/>
    <property type="match status" value="1"/>
</dbReference>
<dbReference type="KEGG" id="bgm:CAL15_01630"/>
<evidence type="ECO:0000256" key="2">
    <source>
        <dbReference type="ARBA" id="ARBA00023015"/>
    </source>
</evidence>
<evidence type="ECO:0000313" key="8">
    <source>
        <dbReference type="Proteomes" id="UP000194161"/>
    </source>
</evidence>
<dbReference type="InterPro" id="IPR009057">
    <property type="entry name" value="Homeodomain-like_sf"/>
</dbReference>
<dbReference type="GO" id="GO:0000976">
    <property type="term" value="F:transcription cis-regulatory region binding"/>
    <property type="evidence" value="ECO:0007669"/>
    <property type="project" value="TreeGrafter"/>
</dbReference>
<accession>A0A1W6Z732</accession>
<proteinExistence type="predicted"/>
<gene>
    <name evidence="7" type="ORF">CAL15_01630</name>
</gene>
<reference evidence="7 8" key="1">
    <citation type="submission" date="2017-05" db="EMBL/GenBank/DDBJ databases">
        <title>Complete and WGS of Bordetella genogroups.</title>
        <authorList>
            <person name="Spilker T."/>
            <person name="LiPuma J."/>
        </authorList>
    </citation>
    <scope>NUCLEOTIDE SEQUENCE [LARGE SCALE GENOMIC DNA]</scope>
    <source>
        <strain evidence="7 8">AU7206</strain>
    </source>
</reference>
<dbReference type="PANTHER" id="PTHR30055:SF241">
    <property type="entry name" value="TRANSCRIPTIONAL REGULATORY PROTEIN"/>
    <property type="match status" value="1"/>
</dbReference>